<keyword evidence="2" id="KW-1185">Reference proteome</keyword>
<evidence type="ECO:0000313" key="1">
    <source>
        <dbReference type="EMBL" id="KAK8234058.1"/>
    </source>
</evidence>
<evidence type="ECO:0000313" key="2">
    <source>
        <dbReference type="Proteomes" id="UP001492380"/>
    </source>
</evidence>
<accession>A0ABR1YNI0</accession>
<comment type="caution">
    <text evidence="1">The sequence shown here is derived from an EMBL/GenBank/DDBJ whole genome shotgun (WGS) entry which is preliminary data.</text>
</comment>
<gene>
    <name evidence="1" type="ORF">HDK90DRAFT_287819</name>
</gene>
<name>A0ABR1YNI0_9PEZI</name>
<reference evidence="1 2" key="1">
    <citation type="submission" date="2024-04" db="EMBL/GenBank/DDBJ databases">
        <title>Phyllosticta paracitricarpa is synonymous to the EU quarantine fungus P. citricarpa based on phylogenomic analyses.</title>
        <authorList>
            <consortium name="Lawrence Berkeley National Laboratory"/>
            <person name="Van Ingen-Buijs V.A."/>
            <person name="Van Westerhoven A.C."/>
            <person name="Haridas S."/>
            <person name="Skiadas P."/>
            <person name="Martin F."/>
            <person name="Groenewald J.Z."/>
            <person name="Crous P.W."/>
            <person name="Seidl M.F."/>
        </authorList>
    </citation>
    <scope>NUCLEOTIDE SEQUENCE [LARGE SCALE GENOMIC DNA]</scope>
    <source>
        <strain evidence="1 2">CBS 123374</strain>
    </source>
</reference>
<dbReference type="EMBL" id="JBBWRZ010000006">
    <property type="protein sequence ID" value="KAK8234058.1"/>
    <property type="molecule type" value="Genomic_DNA"/>
</dbReference>
<dbReference type="Proteomes" id="UP001492380">
    <property type="component" value="Unassembled WGS sequence"/>
</dbReference>
<organism evidence="1 2">
    <name type="scientific">Phyllosticta capitalensis</name>
    <dbReference type="NCBI Taxonomy" id="121624"/>
    <lineage>
        <taxon>Eukaryota</taxon>
        <taxon>Fungi</taxon>
        <taxon>Dikarya</taxon>
        <taxon>Ascomycota</taxon>
        <taxon>Pezizomycotina</taxon>
        <taxon>Dothideomycetes</taxon>
        <taxon>Dothideomycetes incertae sedis</taxon>
        <taxon>Botryosphaeriales</taxon>
        <taxon>Phyllostictaceae</taxon>
        <taxon>Phyllosticta</taxon>
    </lineage>
</organism>
<proteinExistence type="predicted"/>
<sequence length="247" mass="27439">MHVRTLGDDEERMILRRSTAGGRSVGVADAQQVGEEERRREELRLYGSVGFGREMRWSFSPRRCVDTRHGPRCLHVLVVPRAAAHCGIDCYNTPNPPSTFAQQWILHLLAVKSNIPNVVPNPTRALQRGCLRAEPGAFLAELRFPAPQKTLASNIVPLVTNPSPPDANAPNRTWPLCLSLQSPGAPDAMQSENSRQCSPGRQCQVLLRRRIPLDSVRDESSAYCTRGNKRPNQSIILALFGNDRMTS</sequence>
<protein>
    <submittedName>
        <fullName evidence="1">Uncharacterized protein</fullName>
    </submittedName>
</protein>